<reference evidence="3" key="2">
    <citation type="submission" date="2017-06" db="EMBL/GenBank/DDBJ databases">
        <title>WGS assembly of Brachypodium distachyon.</title>
        <authorList>
            <consortium name="The International Brachypodium Initiative"/>
            <person name="Lucas S."/>
            <person name="Harmon-Smith M."/>
            <person name="Lail K."/>
            <person name="Tice H."/>
            <person name="Grimwood J."/>
            <person name="Bruce D."/>
            <person name="Barry K."/>
            <person name="Shu S."/>
            <person name="Lindquist E."/>
            <person name="Wang M."/>
            <person name="Pitluck S."/>
            <person name="Vogel J.P."/>
            <person name="Garvin D.F."/>
            <person name="Mockler T.C."/>
            <person name="Schmutz J."/>
            <person name="Rokhsar D."/>
            <person name="Bevan M.W."/>
        </authorList>
    </citation>
    <scope>NUCLEOTIDE SEQUENCE</scope>
    <source>
        <strain evidence="3">Bd21</strain>
    </source>
</reference>
<dbReference type="PANTHER" id="PTHR11802:SF83">
    <property type="entry name" value="CARBOXYPEPTIDASE"/>
    <property type="match status" value="1"/>
</dbReference>
<protein>
    <submittedName>
        <fullName evidence="3 4">Uncharacterized protein</fullName>
    </submittedName>
</protein>
<name>A0A0Q3GPD8_BRADI</name>
<keyword evidence="2" id="KW-0732">Signal</keyword>
<reference evidence="4" key="3">
    <citation type="submission" date="2018-08" db="UniProtKB">
        <authorList>
            <consortium name="EnsemblPlants"/>
        </authorList>
    </citation>
    <scope>IDENTIFICATION</scope>
    <source>
        <strain evidence="4">cv. Bd21</strain>
    </source>
</reference>
<dbReference type="AlphaFoldDB" id="A0A0Q3GPD8"/>
<dbReference type="SUPFAM" id="SSF53474">
    <property type="entry name" value="alpha/beta-Hydrolases"/>
    <property type="match status" value="1"/>
</dbReference>
<proteinExistence type="inferred from homology"/>
<dbReference type="Gene3D" id="6.10.250.940">
    <property type="match status" value="1"/>
</dbReference>
<accession>A0A0Q3GPD8</accession>
<reference evidence="3 4" key="1">
    <citation type="journal article" date="2010" name="Nature">
        <title>Genome sequencing and analysis of the model grass Brachypodium distachyon.</title>
        <authorList>
            <consortium name="International Brachypodium Initiative"/>
        </authorList>
    </citation>
    <scope>NUCLEOTIDE SEQUENCE [LARGE SCALE GENOMIC DNA]</scope>
    <source>
        <strain evidence="3 4">Bd21</strain>
    </source>
</reference>
<dbReference type="GO" id="GO:0006508">
    <property type="term" value="P:proteolysis"/>
    <property type="evidence" value="ECO:0007669"/>
    <property type="project" value="InterPro"/>
</dbReference>
<dbReference type="InParanoid" id="A0A0Q3GPD8"/>
<dbReference type="InterPro" id="IPR029058">
    <property type="entry name" value="AB_hydrolase_fold"/>
</dbReference>
<feature type="signal peptide" evidence="2">
    <location>
        <begin position="1"/>
        <end position="18"/>
    </location>
</feature>
<dbReference type="Pfam" id="PF00450">
    <property type="entry name" value="Peptidase_S10"/>
    <property type="match status" value="2"/>
</dbReference>
<dbReference type="PANTHER" id="PTHR11802">
    <property type="entry name" value="SERINE PROTEASE FAMILY S10 SERINE CARBOXYPEPTIDASE"/>
    <property type="match status" value="1"/>
</dbReference>
<evidence type="ECO:0000313" key="3">
    <source>
        <dbReference type="EMBL" id="KQK12887.1"/>
    </source>
</evidence>
<dbReference type="OrthoDB" id="443318at2759"/>
<dbReference type="EnsemblPlants" id="KQK12887">
    <property type="protein sequence ID" value="KQK12887"/>
    <property type="gene ID" value="BRADI_1g06636v3"/>
</dbReference>
<keyword evidence="5" id="KW-1185">Reference proteome</keyword>
<gene>
    <name evidence="3" type="ORF">BRADI_1g06636v3</name>
</gene>
<organism evidence="3">
    <name type="scientific">Brachypodium distachyon</name>
    <name type="common">Purple false brome</name>
    <name type="synonym">Trachynia distachya</name>
    <dbReference type="NCBI Taxonomy" id="15368"/>
    <lineage>
        <taxon>Eukaryota</taxon>
        <taxon>Viridiplantae</taxon>
        <taxon>Streptophyta</taxon>
        <taxon>Embryophyta</taxon>
        <taxon>Tracheophyta</taxon>
        <taxon>Spermatophyta</taxon>
        <taxon>Magnoliopsida</taxon>
        <taxon>Liliopsida</taxon>
        <taxon>Poales</taxon>
        <taxon>Poaceae</taxon>
        <taxon>BOP clade</taxon>
        <taxon>Pooideae</taxon>
        <taxon>Stipodae</taxon>
        <taxon>Brachypodieae</taxon>
        <taxon>Brachypodium</taxon>
    </lineage>
</organism>
<evidence type="ECO:0000313" key="5">
    <source>
        <dbReference type="Proteomes" id="UP000008810"/>
    </source>
</evidence>
<feature type="chain" id="PRO_5035999572" evidence="2">
    <location>
        <begin position="19"/>
        <end position="279"/>
    </location>
</feature>
<dbReference type="EMBL" id="CM000880">
    <property type="protein sequence ID" value="KQK12887.1"/>
    <property type="molecule type" value="Genomic_DNA"/>
</dbReference>
<dbReference type="InterPro" id="IPR001563">
    <property type="entry name" value="Peptidase_S10"/>
</dbReference>
<dbReference type="Gene3D" id="3.40.50.1820">
    <property type="entry name" value="alpha/beta hydrolase"/>
    <property type="match status" value="1"/>
</dbReference>
<evidence type="ECO:0000256" key="2">
    <source>
        <dbReference type="SAM" id="SignalP"/>
    </source>
</evidence>
<comment type="similarity">
    <text evidence="1">Belongs to the peptidase S10 family.</text>
</comment>
<dbReference type="Gramene" id="KQK12887">
    <property type="protein sequence ID" value="KQK12887"/>
    <property type="gene ID" value="BRADI_1g06636v3"/>
</dbReference>
<evidence type="ECO:0000313" key="4">
    <source>
        <dbReference type="EnsemblPlants" id="KQK12887"/>
    </source>
</evidence>
<sequence length="279" mass="32082">MCFAVAIVFSVLPRRPLAIGIDGSREADMIIVLPGQSPFMRLQQYYGYMAVGVAFSYAVNDEVHKNMWDNMTAADSLSFLLRWFDRFPEYKGRDFFIVGESNDIRYDLELIGNNILEYTTEQAELYEYLWQRSFISDLTHSRIAQNCKSPDQGRSGPDHPSTVCQAAKDMSYANTSDISTFNIYALTCYDKKVRATHSKCMRDLADPCLEYFVEAYFNHLQVEKAVHANTDLKYRWTRCRTRGGGPGRARTSTYNLWRFGDSMTMLPYIKDLADTGIRI</sequence>
<evidence type="ECO:0000256" key="1">
    <source>
        <dbReference type="ARBA" id="ARBA00009431"/>
    </source>
</evidence>
<dbReference type="Proteomes" id="UP000008810">
    <property type="component" value="Chromosome 1"/>
</dbReference>
<dbReference type="GO" id="GO:0004185">
    <property type="term" value="F:serine-type carboxypeptidase activity"/>
    <property type="evidence" value="ECO:0007669"/>
    <property type="project" value="InterPro"/>
</dbReference>